<dbReference type="STRING" id="930992.A0A0D0B0C5"/>
<feature type="repeat" description="WD" evidence="3">
    <location>
        <begin position="145"/>
        <end position="187"/>
    </location>
</feature>
<proteinExistence type="predicted"/>
<name>A0A0D0B0C5_9AGAM</name>
<dbReference type="CDD" id="cd00200">
    <property type="entry name" value="WD40"/>
    <property type="match status" value="1"/>
</dbReference>
<feature type="repeat" description="WD" evidence="3">
    <location>
        <begin position="228"/>
        <end position="263"/>
    </location>
</feature>
<dbReference type="AlphaFoldDB" id="A0A0D0B0C5"/>
<keyword evidence="1 3" id="KW-0853">WD repeat</keyword>
<evidence type="ECO:0000256" key="3">
    <source>
        <dbReference type="PROSITE-ProRule" id="PRU00221"/>
    </source>
</evidence>
<dbReference type="InterPro" id="IPR001680">
    <property type="entry name" value="WD40_rpt"/>
</dbReference>
<keyword evidence="2" id="KW-0677">Repeat</keyword>
<accession>A0A0D0B0C5</accession>
<protein>
    <recommendedName>
        <fullName evidence="6">WD40 repeat-like protein</fullName>
    </recommendedName>
</protein>
<reference evidence="5" key="2">
    <citation type="submission" date="2015-01" db="EMBL/GenBank/DDBJ databases">
        <title>Evolutionary Origins and Diversification of the Mycorrhizal Mutualists.</title>
        <authorList>
            <consortium name="DOE Joint Genome Institute"/>
            <consortium name="Mycorrhizal Genomics Consortium"/>
            <person name="Kohler A."/>
            <person name="Kuo A."/>
            <person name="Nagy L.G."/>
            <person name="Floudas D."/>
            <person name="Copeland A."/>
            <person name="Barry K.W."/>
            <person name="Cichocki N."/>
            <person name="Veneault-Fourrey C."/>
            <person name="LaButti K."/>
            <person name="Lindquist E.A."/>
            <person name="Lipzen A."/>
            <person name="Lundell T."/>
            <person name="Morin E."/>
            <person name="Murat C."/>
            <person name="Riley R."/>
            <person name="Ohm R."/>
            <person name="Sun H."/>
            <person name="Tunlid A."/>
            <person name="Henrissat B."/>
            <person name="Grigoriev I.V."/>
            <person name="Hibbett D.S."/>
            <person name="Martin F."/>
        </authorList>
    </citation>
    <scope>NUCLEOTIDE SEQUENCE [LARGE SCALE GENOMIC DNA]</scope>
    <source>
        <strain evidence="5">UH-Slu-Lm8-n1</strain>
    </source>
</reference>
<dbReference type="InParanoid" id="A0A0D0B0C5"/>
<dbReference type="PANTHER" id="PTHR19879:SF9">
    <property type="entry name" value="TRANSCRIPTION INITIATION FACTOR TFIID SUBUNIT 5"/>
    <property type="match status" value="1"/>
</dbReference>
<dbReference type="PROSITE" id="PS00678">
    <property type="entry name" value="WD_REPEATS_1"/>
    <property type="match status" value="4"/>
</dbReference>
<dbReference type="InterPro" id="IPR020472">
    <property type="entry name" value="WD40_PAC1"/>
</dbReference>
<dbReference type="EMBL" id="KN835212">
    <property type="protein sequence ID" value="KIK43474.1"/>
    <property type="molecule type" value="Genomic_DNA"/>
</dbReference>
<dbReference type="PANTHER" id="PTHR19879">
    <property type="entry name" value="TRANSCRIPTION INITIATION FACTOR TFIID"/>
    <property type="match status" value="1"/>
</dbReference>
<evidence type="ECO:0000256" key="2">
    <source>
        <dbReference type="ARBA" id="ARBA00022737"/>
    </source>
</evidence>
<keyword evidence="5" id="KW-1185">Reference proteome</keyword>
<evidence type="ECO:0000313" key="5">
    <source>
        <dbReference type="Proteomes" id="UP000054485"/>
    </source>
</evidence>
<dbReference type="OrthoDB" id="674604at2759"/>
<sequence>MSSESFISNTLEITPRQTMRGHTGQVHGVAHLPGGRHSITCSLDGLLRLWDLESGAQIGEDWRDENDVWSIALSPNGKTVASGGGDRNVRLWDVEARKVTGKWAGHSDVVCSLCWSTGGNRVASGSWDGIARVWDVDSGKTILTIKTGHEWVYAVTYSPDSSKLATGGDEENAVKIWDAKTGKLVETLEHESKVLSLAWTLDGKKLVSGSNGPIRIFDTTTWQQIATLGGHIDFVTAISLSRNNRLLASVSNDRTARLWNLDTNLPVGPLIYHGEKAPSTVLSPDAKVLVTACEDNTYTWDVHAILREAGLEDLLPIGINITLKNR</sequence>
<feature type="repeat" description="WD" evidence="3">
    <location>
        <begin position="68"/>
        <end position="102"/>
    </location>
</feature>
<dbReference type="Proteomes" id="UP000054485">
    <property type="component" value="Unassembled WGS sequence"/>
</dbReference>
<dbReference type="PRINTS" id="PR00320">
    <property type="entry name" value="GPROTEINBRPT"/>
</dbReference>
<dbReference type="InterPro" id="IPR015943">
    <property type="entry name" value="WD40/YVTN_repeat-like_dom_sf"/>
</dbReference>
<dbReference type="PROSITE" id="PS50082">
    <property type="entry name" value="WD_REPEATS_2"/>
    <property type="match status" value="5"/>
</dbReference>
<dbReference type="Pfam" id="PF00400">
    <property type="entry name" value="WD40"/>
    <property type="match status" value="6"/>
</dbReference>
<dbReference type="InterPro" id="IPR036322">
    <property type="entry name" value="WD40_repeat_dom_sf"/>
</dbReference>
<dbReference type="HOGENOM" id="CLU_000288_57_33_1"/>
<dbReference type="SMART" id="SM00320">
    <property type="entry name" value="WD40"/>
    <property type="match status" value="7"/>
</dbReference>
<dbReference type="SUPFAM" id="SSF50978">
    <property type="entry name" value="WD40 repeat-like"/>
    <property type="match status" value="1"/>
</dbReference>
<feature type="repeat" description="WD" evidence="3">
    <location>
        <begin position="19"/>
        <end position="60"/>
    </location>
</feature>
<organism evidence="4 5">
    <name type="scientific">Suillus luteus UH-Slu-Lm8-n1</name>
    <dbReference type="NCBI Taxonomy" id="930992"/>
    <lineage>
        <taxon>Eukaryota</taxon>
        <taxon>Fungi</taxon>
        <taxon>Dikarya</taxon>
        <taxon>Basidiomycota</taxon>
        <taxon>Agaricomycotina</taxon>
        <taxon>Agaricomycetes</taxon>
        <taxon>Agaricomycetidae</taxon>
        <taxon>Boletales</taxon>
        <taxon>Suillineae</taxon>
        <taxon>Suillaceae</taxon>
        <taxon>Suillus</taxon>
    </lineage>
</organism>
<evidence type="ECO:0008006" key="6">
    <source>
        <dbReference type="Google" id="ProtNLM"/>
    </source>
</evidence>
<reference evidence="4 5" key="1">
    <citation type="submission" date="2014-04" db="EMBL/GenBank/DDBJ databases">
        <authorList>
            <consortium name="DOE Joint Genome Institute"/>
            <person name="Kuo A."/>
            <person name="Ruytinx J."/>
            <person name="Rineau F."/>
            <person name="Colpaert J."/>
            <person name="Kohler A."/>
            <person name="Nagy L.G."/>
            <person name="Floudas D."/>
            <person name="Copeland A."/>
            <person name="Barry K.W."/>
            <person name="Cichocki N."/>
            <person name="Veneault-Fourrey C."/>
            <person name="LaButti K."/>
            <person name="Lindquist E.A."/>
            <person name="Lipzen A."/>
            <person name="Lundell T."/>
            <person name="Morin E."/>
            <person name="Murat C."/>
            <person name="Sun H."/>
            <person name="Tunlid A."/>
            <person name="Henrissat B."/>
            <person name="Grigoriev I.V."/>
            <person name="Hibbett D.S."/>
            <person name="Martin F."/>
            <person name="Nordberg H.P."/>
            <person name="Cantor M.N."/>
            <person name="Hua S.X."/>
        </authorList>
    </citation>
    <scope>NUCLEOTIDE SEQUENCE [LARGE SCALE GENOMIC DNA]</scope>
    <source>
        <strain evidence="4 5">UH-Slu-Lm8-n1</strain>
    </source>
</reference>
<feature type="repeat" description="WD" evidence="3">
    <location>
        <begin position="103"/>
        <end position="144"/>
    </location>
</feature>
<dbReference type="InterPro" id="IPR019775">
    <property type="entry name" value="WD40_repeat_CS"/>
</dbReference>
<dbReference type="Gene3D" id="2.130.10.10">
    <property type="entry name" value="YVTN repeat-like/Quinoprotein amine dehydrogenase"/>
    <property type="match status" value="2"/>
</dbReference>
<evidence type="ECO:0000256" key="1">
    <source>
        <dbReference type="ARBA" id="ARBA00022574"/>
    </source>
</evidence>
<gene>
    <name evidence="4" type="ORF">CY34DRAFT_710663</name>
</gene>
<evidence type="ECO:0000313" key="4">
    <source>
        <dbReference type="EMBL" id="KIK43474.1"/>
    </source>
</evidence>
<dbReference type="PROSITE" id="PS50294">
    <property type="entry name" value="WD_REPEATS_REGION"/>
    <property type="match status" value="4"/>
</dbReference>